<feature type="transmembrane region" description="Helical" evidence="7">
    <location>
        <begin position="204"/>
        <end position="226"/>
    </location>
</feature>
<dbReference type="PANTHER" id="PTHR22950">
    <property type="entry name" value="AMINO ACID TRANSPORTER"/>
    <property type="match status" value="1"/>
</dbReference>
<protein>
    <recommendedName>
        <fullName evidence="8">Amino acid transporter transmembrane domain-containing protein</fullName>
    </recommendedName>
</protein>
<evidence type="ECO:0000256" key="7">
    <source>
        <dbReference type="SAM" id="Phobius"/>
    </source>
</evidence>
<feature type="transmembrane region" description="Helical" evidence="7">
    <location>
        <begin position="460"/>
        <end position="481"/>
    </location>
</feature>
<evidence type="ECO:0000256" key="4">
    <source>
        <dbReference type="ARBA" id="ARBA00022989"/>
    </source>
</evidence>
<feature type="transmembrane region" description="Helical" evidence="7">
    <location>
        <begin position="180"/>
        <end position="198"/>
    </location>
</feature>
<keyword evidence="10" id="KW-1185">Reference proteome</keyword>
<feature type="domain" description="Amino acid transporter transmembrane" evidence="8">
    <location>
        <begin position="65"/>
        <end position="430"/>
    </location>
</feature>
<dbReference type="PANTHER" id="PTHR22950:SF683">
    <property type="entry name" value="AMINO ACID TRANSPORTER (EUROFUNG)"/>
    <property type="match status" value="1"/>
</dbReference>
<dbReference type="AlphaFoldDB" id="A0A642UWM1"/>
<dbReference type="VEuPathDB" id="FungiDB:TRICI_005095"/>
<dbReference type="Pfam" id="PF01490">
    <property type="entry name" value="Aa_trans"/>
    <property type="match status" value="1"/>
</dbReference>
<feature type="transmembrane region" description="Helical" evidence="7">
    <location>
        <begin position="369"/>
        <end position="393"/>
    </location>
</feature>
<dbReference type="OrthoDB" id="40134at2759"/>
<feature type="transmembrane region" description="Helical" evidence="7">
    <location>
        <begin position="328"/>
        <end position="348"/>
    </location>
</feature>
<evidence type="ECO:0000259" key="8">
    <source>
        <dbReference type="Pfam" id="PF01490"/>
    </source>
</evidence>
<comment type="subcellular location">
    <subcellularLocation>
        <location evidence="1">Membrane</location>
        <topology evidence="1">Multi-pass membrane protein</topology>
    </subcellularLocation>
</comment>
<organism evidence="9 10">
    <name type="scientific">Trichomonascus ciferrii</name>
    <dbReference type="NCBI Taxonomy" id="44093"/>
    <lineage>
        <taxon>Eukaryota</taxon>
        <taxon>Fungi</taxon>
        <taxon>Dikarya</taxon>
        <taxon>Ascomycota</taxon>
        <taxon>Saccharomycotina</taxon>
        <taxon>Dipodascomycetes</taxon>
        <taxon>Dipodascales</taxon>
        <taxon>Trichomonascaceae</taxon>
        <taxon>Trichomonascus</taxon>
        <taxon>Trichomonascus ciferrii complex</taxon>
    </lineage>
</organism>
<evidence type="ECO:0000256" key="5">
    <source>
        <dbReference type="ARBA" id="ARBA00023136"/>
    </source>
</evidence>
<dbReference type="Proteomes" id="UP000761534">
    <property type="component" value="Unassembled WGS sequence"/>
</dbReference>
<feature type="transmembrane region" description="Helical" evidence="7">
    <location>
        <begin position="284"/>
        <end position="308"/>
    </location>
</feature>
<feature type="transmembrane region" description="Helical" evidence="7">
    <location>
        <begin position="92"/>
        <end position="114"/>
    </location>
</feature>
<feature type="region of interest" description="Disordered" evidence="6">
    <location>
        <begin position="1"/>
        <end position="27"/>
    </location>
</feature>
<evidence type="ECO:0000256" key="6">
    <source>
        <dbReference type="SAM" id="MobiDB-lite"/>
    </source>
</evidence>
<reference evidence="9" key="1">
    <citation type="journal article" date="2019" name="G3 (Bethesda)">
        <title>Genome Assemblies of Two Rare Opportunistic Yeast Pathogens: Diutina rugosa (syn. Candida rugosa) and Trichomonascus ciferrii (syn. Candida ciferrii).</title>
        <authorList>
            <person name="Mixao V."/>
            <person name="Saus E."/>
            <person name="Hansen A.P."/>
            <person name="Lass-Florl C."/>
            <person name="Gabaldon T."/>
        </authorList>
    </citation>
    <scope>NUCLEOTIDE SEQUENCE</scope>
    <source>
        <strain evidence="9">CBS 4856</strain>
    </source>
</reference>
<feature type="transmembrane region" description="Helical" evidence="7">
    <location>
        <begin position="144"/>
        <end position="168"/>
    </location>
</feature>
<name>A0A642UWM1_9ASCO</name>
<feature type="compositionally biased region" description="Basic and acidic residues" evidence="6">
    <location>
        <begin position="8"/>
        <end position="22"/>
    </location>
</feature>
<gene>
    <name evidence="9" type="ORF">TRICI_005095</name>
</gene>
<dbReference type="InterPro" id="IPR013057">
    <property type="entry name" value="AA_transpt_TM"/>
</dbReference>
<evidence type="ECO:0000256" key="1">
    <source>
        <dbReference type="ARBA" id="ARBA00004141"/>
    </source>
</evidence>
<sequence>MTLLQNKKSQDEIRPYYGKEESSSCDDLDVGQLEEKNLDLEADRKSEKSENVFADNGQGPDFRGVSRWGAATLIAKGQIGLGVLGVPGTFEALGFVPGVICLCALCSMVTWMAYVVGQFRLNHPKVHSVGDAAYMMFGPIGEELVGGAMCLYYTLSYGSGLITLSVAVNSWSNHAACTMAWIGMWAGIVIVLAVTIRTMKVLQWGGYVALASIFVGIWIVGIACLAQDRPAMAPEGVTDSGIKVAGTGSSYAKIAVAVATQAFSLGGTGSFFAIHAEMKNQREYLPAVLMGQGFIVFNYIALSCVIYGKVGNYIASPALGSAGPLIMKIANGVALPALIFSTLFQVHIPIKHIFVRSLRGTKHLQSNSFVHWGTWIGLSCFLCAVGLVIAGAIPFFNDLLSLAGALCGTSFTFITPGFMTLYEMSNSHKPDGGNSRNPFVWLRDNAPYWKKSKRNMWTAIGAWFIICVGFYITVSGVYGTIVDIMDGYESGVFGSAFSCADNSKL</sequence>
<evidence type="ECO:0000313" key="9">
    <source>
        <dbReference type="EMBL" id="KAA8906793.1"/>
    </source>
</evidence>
<dbReference type="GO" id="GO:0015179">
    <property type="term" value="F:L-amino acid transmembrane transporter activity"/>
    <property type="evidence" value="ECO:0007669"/>
    <property type="project" value="TreeGrafter"/>
</dbReference>
<evidence type="ECO:0000256" key="2">
    <source>
        <dbReference type="ARBA" id="ARBA00008066"/>
    </source>
</evidence>
<keyword evidence="3 7" id="KW-0812">Transmembrane</keyword>
<comment type="caution">
    <text evidence="9">The sequence shown here is derived from an EMBL/GenBank/DDBJ whole genome shotgun (WGS) entry which is preliminary data.</text>
</comment>
<keyword evidence="5 7" id="KW-0472">Membrane</keyword>
<dbReference type="EMBL" id="SWFS01000391">
    <property type="protein sequence ID" value="KAA8906793.1"/>
    <property type="molecule type" value="Genomic_DNA"/>
</dbReference>
<feature type="transmembrane region" description="Helical" evidence="7">
    <location>
        <begin position="399"/>
        <end position="422"/>
    </location>
</feature>
<proteinExistence type="inferred from homology"/>
<dbReference type="GO" id="GO:0016020">
    <property type="term" value="C:membrane"/>
    <property type="evidence" value="ECO:0007669"/>
    <property type="project" value="UniProtKB-SubCell"/>
</dbReference>
<keyword evidence="4 7" id="KW-1133">Transmembrane helix</keyword>
<accession>A0A642UWM1</accession>
<evidence type="ECO:0000313" key="10">
    <source>
        <dbReference type="Proteomes" id="UP000761534"/>
    </source>
</evidence>
<comment type="similarity">
    <text evidence="2">Belongs to the amino acid/polyamine transporter 2 family.</text>
</comment>
<evidence type="ECO:0000256" key="3">
    <source>
        <dbReference type="ARBA" id="ARBA00022692"/>
    </source>
</evidence>